<dbReference type="EC" id="3.2.2.-" evidence="6"/>
<comment type="catalytic activity">
    <reaction evidence="5 6">
        <text>queuosine 5'-phosphate + H2O = queuine + D-ribose 5-phosphate</text>
        <dbReference type="Rhea" id="RHEA:75387"/>
        <dbReference type="ChEBI" id="CHEBI:15377"/>
        <dbReference type="ChEBI" id="CHEBI:17433"/>
        <dbReference type="ChEBI" id="CHEBI:78346"/>
        <dbReference type="ChEBI" id="CHEBI:194371"/>
    </reaction>
    <physiologicalReaction direction="left-to-right" evidence="5 6">
        <dbReference type="Rhea" id="RHEA:75388"/>
    </physiologicalReaction>
</comment>
<evidence type="ECO:0000313" key="8">
    <source>
        <dbReference type="Proteomes" id="UP000615446"/>
    </source>
</evidence>
<comment type="caution">
    <text evidence="7">The sequence shown here is derived from an EMBL/GenBank/DDBJ whole genome shotgun (WGS) entry which is preliminary data.</text>
</comment>
<dbReference type="PANTHER" id="PTHR21314">
    <property type="entry name" value="QUEUOSINE 5'-PHOSPHATE N-GLYCOSYLASE_HYDROLASE-RELATED"/>
    <property type="match status" value="1"/>
</dbReference>
<gene>
    <name evidence="7" type="ORF">RCL2_000423100</name>
</gene>
<dbReference type="Pfam" id="PF10343">
    <property type="entry name" value="Q_salvage"/>
    <property type="match status" value="1"/>
</dbReference>
<evidence type="ECO:0000256" key="1">
    <source>
        <dbReference type="ARBA" id="ARBA00022801"/>
    </source>
</evidence>
<evidence type="ECO:0000256" key="3">
    <source>
        <dbReference type="ARBA" id="ARBA00035306"/>
    </source>
</evidence>
<dbReference type="Proteomes" id="UP000615446">
    <property type="component" value="Unassembled WGS sequence"/>
</dbReference>
<dbReference type="InterPro" id="IPR019438">
    <property type="entry name" value="Q_salvage"/>
</dbReference>
<dbReference type="GO" id="GO:0016787">
    <property type="term" value="F:hydrolase activity"/>
    <property type="evidence" value="ECO:0007669"/>
    <property type="project" value="UniProtKB-KW"/>
</dbReference>
<dbReference type="PANTHER" id="PTHR21314:SF0">
    <property type="entry name" value="QUEUOSINE 5'-PHOSPHATE N-GLYCOSYLASE_HYDROLASE"/>
    <property type="match status" value="1"/>
</dbReference>
<reference evidence="7" key="1">
    <citation type="submission" date="2019-10" db="EMBL/GenBank/DDBJ databases">
        <title>Conservation and host-specific expression of non-tandemly repeated heterogenous ribosome RNA gene in arbuscular mycorrhizal fungi.</title>
        <authorList>
            <person name="Maeda T."/>
            <person name="Kobayashi Y."/>
            <person name="Nakagawa T."/>
            <person name="Ezawa T."/>
            <person name="Yamaguchi K."/>
            <person name="Bino T."/>
            <person name="Nishimoto Y."/>
            <person name="Shigenobu S."/>
            <person name="Kawaguchi M."/>
        </authorList>
    </citation>
    <scope>NUCLEOTIDE SEQUENCE</scope>
    <source>
        <strain evidence="7">HR1</strain>
    </source>
</reference>
<organism evidence="7 8">
    <name type="scientific">Rhizophagus clarus</name>
    <dbReference type="NCBI Taxonomy" id="94130"/>
    <lineage>
        <taxon>Eukaryota</taxon>
        <taxon>Fungi</taxon>
        <taxon>Fungi incertae sedis</taxon>
        <taxon>Mucoromycota</taxon>
        <taxon>Glomeromycotina</taxon>
        <taxon>Glomeromycetes</taxon>
        <taxon>Glomerales</taxon>
        <taxon>Glomeraceae</taxon>
        <taxon>Rhizophagus</taxon>
    </lineage>
</organism>
<dbReference type="OrthoDB" id="416777at2759"/>
<evidence type="ECO:0000313" key="7">
    <source>
        <dbReference type="EMBL" id="GES76844.1"/>
    </source>
</evidence>
<sequence>MLYKDEINCTVDHKFAIYKSKRKKKNIEVQQYANPVLESAYFISKNSKDVFIPQDSIQEAANTIYSNMKKLKYSVSVWKQHELHPKVANEDAINWIFLVDLLNFSFWSDLEKEKGSDCRERFSIYYKDKIYSGYWSLCAAINRAIDEGIQITNPSVYASPENLSDDKIKYIFRSHTSEEIFLLQERINCMREAGKVLVEKFDGSFINCVKQSNNSAMNLLKIITDNFESFRDESEFLGRKVQFYKRAQILIADIWACFEGYDYGSFNDIDDITMFADYRVPQALFHLGALSYSQNLHNIINSFTLLPNGSQLEIEIRGCSIWSVELLKRLIQQKIKQDNTLDLIPILNTIILDFYIWDFANEHKNTFKVGIHRTRSIFY</sequence>
<comment type="function">
    <text evidence="6">Catalyzes the hydrolysis of queuosine 5'-phosphate, releasing the nucleobase queuine (q). Is required for salvage of queuine from exogenous queuosine (Q) that is imported and then converted to queuosine 5'-phosphate intracellularly.</text>
</comment>
<keyword evidence="1 6" id="KW-0378">Hydrolase</keyword>
<protein>
    <recommendedName>
        <fullName evidence="3 6">Queuosine 5'-phosphate N-glycosylase/hydrolase</fullName>
        <ecNumber evidence="6">3.2.2.-</ecNumber>
    </recommendedName>
    <alternativeName>
        <fullName evidence="4 6">Queuosine-nucleotide N-glycosylase/hydrolase</fullName>
    </alternativeName>
</protein>
<dbReference type="AlphaFoldDB" id="A0A8H3L037"/>
<evidence type="ECO:0000256" key="5">
    <source>
        <dbReference type="ARBA" id="ARBA00048204"/>
    </source>
</evidence>
<comment type="similarity">
    <text evidence="2 6">Belongs to the QNG1 protein family.</text>
</comment>
<dbReference type="EMBL" id="BLAL01000026">
    <property type="protein sequence ID" value="GES76844.1"/>
    <property type="molecule type" value="Genomic_DNA"/>
</dbReference>
<proteinExistence type="inferred from homology"/>
<evidence type="ECO:0000256" key="4">
    <source>
        <dbReference type="ARBA" id="ARBA00035393"/>
    </source>
</evidence>
<evidence type="ECO:0000256" key="6">
    <source>
        <dbReference type="RuleBase" id="RU365002"/>
    </source>
</evidence>
<evidence type="ECO:0000256" key="2">
    <source>
        <dbReference type="ARBA" id="ARBA00035119"/>
    </source>
</evidence>
<dbReference type="GO" id="GO:0006400">
    <property type="term" value="P:tRNA modification"/>
    <property type="evidence" value="ECO:0007669"/>
    <property type="project" value="TreeGrafter"/>
</dbReference>
<accession>A0A8H3L037</accession>
<name>A0A8H3L037_9GLOM</name>